<dbReference type="InterPro" id="IPR053959">
    <property type="entry name" value="YvlB/LiaX_N"/>
</dbReference>
<dbReference type="Proteomes" id="UP001595733">
    <property type="component" value="Unassembled WGS sequence"/>
</dbReference>
<reference evidence="5" key="1">
    <citation type="journal article" date="2019" name="Int. J. Syst. Evol. Microbiol.">
        <title>The Global Catalogue of Microorganisms (GCM) 10K type strain sequencing project: providing services to taxonomists for standard genome sequencing and annotation.</title>
        <authorList>
            <consortium name="The Broad Institute Genomics Platform"/>
            <consortium name="The Broad Institute Genome Sequencing Center for Infectious Disease"/>
            <person name="Wu L."/>
            <person name="Ma J."/>
        </authorList>
    </citation>
    <scope>NUCLEOTIDE SEQUENCE [LARGE SCALE GENOMIC DNA]</scope>
    <source>
        <strain evidence="5">CCUG 50353</strain>
    </source>
</reference>
<feature type="compositionally biased region" description="Low complexity" evidence="1">
    <location>
        <begin position="366"/>
        <end position="402"/>
    </location>
</feature>
<dbReference type="EMBL" id="JBHSEF010000022">
    <property type="protein sequence ID" value="MFC4355164.1"/>
    <property type="molecule type" value="Genomic_DNA"/>
</dbReference>
<evidence type="ECO:0000256" key="1">
    <source>
        <dbReference type="SAM" id="MobiDB-lite"/>
    </source>
</evidence>
<evidence type="ECO:0000313" key="5">
    <source>
        <dbReference type="Proteomes" id="UP001595733"/>
    </source>
</evidence>
<dbReference type="Pfam" id="PF22746">
    <property type="entry name" value="SHOCT-like_DUF2089-C"/>
    <property type="match status" value="1"/>
</dbReference>
<evidence type="ECO:0000259" key="2">
    <source>
        <dbReference type="Pfam" id="PF13349"/>
    </source>
</evidence>
<comment type="caution">
    <text evidence="4">The sequence shown here is derived from an EMBL/GenBank/DDBJ whole genome shotgun (WGS) entry which is preliminary data.</text>
</comment>
<evidence type="ECO:0000313" key="4">
    <source>
        <dbReference type="EMBL" id="MFC4355164.1"/>
    </source>
</evidence>
<evidence type="ECO:0000259" key="3">
    <source>
        <dbReference type="Pfam" id="PF22746"/>
    </source>
</evidence>
<dbReference type="Pfam" id="PF13349">
    <property type="entry name" value="DUF4097"/>
    <property type="match status" value="1"/>
</dbReference>
<dbReference type="InterPro" id="IPR025164">
    <property type="entry name" value="Toastrack_DUF4097"/>
</dbReference>
<organism evidence="4 5">
    <name type="scientific">Chryseomicrobium palamuruense</name>
    <dbReference type="NCBI Taxonomy" id="682973"/>
    <lineage>
        <taxon>Bacteria</taxon>
        <taxon>Bacillati</taxon>
        <taxon>Bacillota</taxon>
        <taxon>Bacilli</taxon>
        <taxon>Bacillales</taxon>
        <taxon>Caryophanaceae</taxon>
        <taxon>Chryseomicrobium</taxon>
    </lineage>
</organism>
<protein>
    <submittedName>
        <fullName evidence="4">DUF4097 family beta strand repeat-containing protein</fullName>
    </submittedName>
</protein>
<keyword evidence="5" id="KW-1185">Reference proteome</keyword>
<feature type="domain" description="YvlB/LiaX N-terminal" evidence="3">
    <location>
        <begin position="3"/>
        <end position="32"/>
    </location>
</feature>
<proteinExistence type="predicted"/>
<accession>A0ABV8UVV4</accession>
<gene>
    <name evidence="4" type="ORF">ACFO0S_08910</name>
</gene>
<feature type="region of interest" description="Disordered" evidence="1">
    <location>
        <begin position="366"/>
        <end position="416"/>
    </location>
</feature>
<name>A0ABV8UVV4_9BACL</name>
<feature type="domain" description="DUF4097" evidence="2">
    <location>
        <begin position="110"/>
        <end position="329"/>
    </location>
</feature>
<feature type="region of interest" description="Disordered" evidence="1">
    <location>
        <begin position="27"/>
        <end position="53"/>
    </location>
</feature>
<dbReference type="RefSeq" id="WP_378141531.1">
    <property type="nucleotide sequence ID" value="NZ_JBHSEF010000022.1"/>
</dbReference>
<feature type="compositionally biased region" description="Low complexity" evidence="1">
    <location>
        <begin position="32"/>
        <end position="45"/>
    </location>
</feature>
<sequence>MQDERKRILDMLENGQITAQEAMGLLDTLSKQQEQPTQSTFTQQSTERESRRNRDFIEDAKRDFTVIGERVMQMMQGTVDKIRQFDFDNPFGDAVSIKDHYSVEVEALRSITVDIANGKVEIFPTDEKTVKADLTVKSYRQMPEEELRQKLHSDFVFKEEDGRLRIFSDMKTISVHTTLHVPKEHYEQLTVRLFNGDLTAGSFDAKHVKIKTTNGKVSLHHMNIEEVDVETVNGAVQLKDVDGEAVDVEAVNGRIYVEGKIRDLEASSVNGNLILTTKHEKPRKLEGTALAGNVELYVPRHVPLKGEATTQLGQLDVQLADVTQSNQSEQFMNKKVSFSKATEDDQSPLYVSGEAKTGTVVVRYTSTEDTTTKSPEPTSTETTASSTVTEETTFATEATNESFQSGADATHDPENR</sequence>